<protein>
    <submittedName>
        <fullName evidence="1">Uncharacterized protein</fullName>
    </submittedName>
</protein>
<evidence type="ECO:0000313" key="1">
    <source>
        <dbReference type="EMBL" id="GAH21411.1"/>
    </source>
</evidence>
<sequence length="122" mass="13774">MKYFQLFRITGVANAITYDDGLKSTEAEKKRLVACHIQMNSWAATDDNEVQGYHERAKVFDLPERLFNTERLGTSLPSNTRAKRDQVPVDLDIPVGESFKVAIKCASQASNIRGAYEYEIIS</sequence>
<proteinExistence type="predicted"/>
<comment type="caution">
    <text evidence="1">The sequence shown here is derived from an EMBL/GenBank/DDBJ whole genome shotgun (WGS) entry which is preliminary data.</text>
</comment>
<dbReference type="AlphaFoldDB" id="X1DKI7"/>
<accession>X1DKI7</accession>
<dbReference type="EMBL" id="BARU01000500">
    <property type="protein sequence ID" value="GAH21411.1"/>
    <property type="molecule type" value="Genomic_DNA"/>
</dbReference>
<organism evidence="1">
    <name type="scientific">marine sediment metagenome</name>
    <dbReference type="NCBI Taxonomy" id="412755"/>
    <lineage>
        <taxon>unclassified sequences</taxon>
        <taxon>metagenomes</taxon>
        <taxon>ecological metagenomes</taxon>
    </lineage>
</organism>
<reference evidence="1" key="1">
    <citation type="journal article" date="2014" name="Front. Microbiol.">
        <title>High frequency of phylogenetically diverse reductive dehalogenase-homologous genes in deep subseafloor sedimentary metagenomes.</title>
        <authorList>
            <person name="Kawai M."/>
            <person name="Futagami T."/>
            <person name="Toyoda A."/>
            <person name="Takaki Y."/>
            <person name="Nishi S."/>
            <person name="Hori S."/>
            <person name="Arai W."/>
            <person name="Tsubouchi T."/>
            <person name="Morono Y."/>
            <person name="Uchiyama I."/>
            <person name="Ito T."/>
            <person name="Fujiyama A."/>
            <person name="Inagaki F."/>
            <person name="Takami H."/>
        </authorList>
    </citation>
    <scope>NUCLEOTIDE SEQUENCE</scope>
    <source>
        <strain evidence="1">Expedition CK06-06</strain>
    </source>
</reference>
<gene>
    <name evidence="1" type="ORF">S03H2_01651</name>
</gene>
<name>X1DKI7_9ZZZZ</name>